<accession>A0A0A0KU75</accession>
<reference evidence="1 2" key="2">
    <citation type="journal article" date="2009" name="PLoS ONE">
        <title>An integrated genetic and cytogenetic map of the cucumber genome.</title>
        <authorList>
            <person name="Ren Y."/>
            <person name="Zhang Z."/>
            <person name="Liu J."/>
            <person name="Staub J.E."/>
            <person name="Han Y."/>
            <person name="Cheng Z."/>
            <person name="Li X."/>
            <person name="Lu J."/>
            <person name="Miao H."/>
            <person name="Kang H."/>
            <person name="Xie B."/>
            <person name="Gu X."/>
            <person name="Wang X."/>
            <person name="Du Y."/>
            <person name="Jin W."/>
            <person name="Huang S."/>
        </authorList>
    </citation>
    <scope>NUCLEOTIDE SEQUENCE [LARGE SCALE GENOMIC DNA]</scope>
    <source>
        <strain evidence="2">cv. 9930</strain>
    </source>
</reference>
<evidence type="ECO:0000313" key="1">
    <source>
        <dbReference type="EMBL" id="KGN53078.1"/>
    </source>
</evidence>
<dbReference type="AlphaFoldDB" id="A0A0A0KU75"/>
<dbReference type="Gramene" id="KGN53078">
    <property type="protein sequence ID" value="KGN53078"/>
    <property type="gene ID" value="Csa_4G015190"/>
</dbReference>
<dbReference type="Proteomes" id="UP000029981">
    <property type="component" value="Chromosome 4"/>
</dbReference>
<sequence length="73" mass="8220">MVSSYCTLCSLGGFRLFVFLAIFMDFDDTLPISERYNSASAGRWSQLPTNLSSWVTSELSIKQMSVLLVPPHR</sequence>
<reference evidence="1 2" key="3">
    <citation type="journal article" date="2010" name="BMC Genomics">
        <title>Transcriptome sequencing and comparative analysis of cucumber flowers with different sex types.</title>
        <authorList>
            <person name="Guo S."/>
            <person name="Zheng Y."/>
            <person name="Joung J.G."/>
            <person name="Liu S."/>
            <person name="Zhang Z."/>
            <person name="Crasta O.R."/>
            <person name="Sobral B.W."/>
            <person name="Xu Y."/>
            <person name="Huang S."/>
            <person name="Fei Z."/>
        </authorList>
    </citation>
    <scope>NUCLEOTIDE SEQUENCE [LARGE SCALE GENOMIC DNA]</scope>
    <source>
        <strain evidence="2">cv. 9930</strain>
    </source>
</reference>
<reference evidence="1 2" key="1">
    <citation type="journal article" date="2009" name="Nat. Genet.">
        <title>The genome of the cucumber, Cucumis sativus L.</title>
        <authorList>
            <person name="Huang S."/>
            <person name="Li R."/>
            <person name="Zhang Z."/>
            <person name="Li L."/>
            <person name="Gu X."/>
            <person name="Fan W."/>
            <person name="Lucas W.J."/>
            <person name="Wang X."/>
            <person name="Xie B."/>
            <person name="Ni P."/>
            <person name="Ren Y."/>
            <person name="Zhu H."/>
            <person name="Li J."/>
            <person name="Lin K."/>
            <person name="Jin W."/>
            <person name="Fei Z."/>
            <person name="Li G."/>
            <person name="Staub J."/>
            <person name="Kilian A."/>
            <person name="van der Vossen E.A."/>
            <person name="Wu Y."/>
            <person name="Guo J."/>
            <person name="He J."/>
            <person name="Jia Z."/>
            <person name="Ren Y."/>
            <person name="Tian G."/>
            <person name="Lu Y."/>
            <person name="Ruan J."/>
            <person name="Qian W."/>
            <person name="Wang M."/>
            <person name="Huang Q."/>
            <person name="Li B."/>
            <person name="Xuan Z."/>
            <person name="Cao J."/>
            <person name="Asan"/>
            <person name="Wu Z."/>
            <person name="Zhang J."/>
            <person name="Cai Q."/>
            <person name="Bai Y."/>
            <person name="Zhao B."/>
            <person name="Han Y."/>
            <person name="Li Y."/>
            <person name="Li X."/>
            <person name="Wang S."/>
            <person name="Shi Q."/>
            <person name="Liu S."/>
            <person name="Cho W.K."/>
            <person name="Kim J.Y."/>
            <person name="Xu Y."/>
            <person name="Heller-Uszynska K."/>
            <person name="Miao H."/>
            <person name="Cheng Z."/>
            <person name="Zhang S."/>
            <person name="Wu J."/>
            <person name="Yang Y."/>
            <person name="Kang H."/>
            <person name="Li M."/>
            <person name="Liang H."/>
            <person name="Ren X."/>
            <person name="Shi Z."/>
            <person name="Wen M."/>
            <person name="Jian M."/>
            <person name="Yang H."/>
            <person name="Zhang G."/>
            <person name="Yang Z."/>
            <person name="Chen R."/>
            <person name="Liu S."/>
            <person name="Li J."/>
            <person name="Ma L."/>
            <person name="Liu H."/>
            <person name="Zhou Y."/>
            <person name="Zhao J."/>
            <person name="Fang X."/>
            <person name="Li G."/>
            <person name="Fang L."/>
            <person name="Li Y."/>
            <person name="Liu D."/>
            <person name="Zheng H."/>
            <person name="Zhang Y."/>
            <person name="Qin N."/>
            <person name="Li Z."/>
            <person name="Yang G."/>
            <person name="Yang S."/>
            <person name="Bolund L."/>
            <person name="Kristiansen K."/>
            <person name="Zheng H."/>
            <person name="Li S."/>
            <person name="Zhang X."/>
            <person name="Yang H."/>
            <person name="Wang J."/>
            <person name="Sun R."/>
            <person name="Zhang B."/>
            <person name="Jiang S."/>
            <person name="Wang J."/>
            <person name="Du Y."/>
            <person name="Li S."/>
        </authorList>
    </citation>
    <scope>NUCLEOTIDE SEQUENCE [LARGE SCALE GENOMIC DNA]</scope>
    <source>
        <strain evidence="2">cv. 9930</strain>
    </source>
</reference>
<gene>
    <name evidence="1" type="ORF">Csa_4G015190</name>
</gene>
<dbReference type="EMBL" id="CM002925">
    <property type="protein sequence ID" value="KGN53078.1"/>
    <property type="molecule type" value="Genomic_DNA"/>
</dbReference>
<protein>
    <submittedName>
        <fullName evidence="1">Uncharacterized protein</fullName>
    </submittedName>
</protein>
<reference evidence="1 2" key="4">
    <citation type="journal article" date="2011" name="BMC Genomics">
        <title>RNA-Seq improves annotation of protein-coding genes in the cucumber genome.</title>
        <authorList>
            <person name="Li Z."/>
            <person name="Zhang Z."/>
            <person name="Yan P."/>
            <person name="Huang S."/>
            <person name="Fei Z."/>
            <person name="Lin K."/>
        </authorList>
    </citation>
    <scope>NUCLEOTIDE SEQUENCE [LARGE SCALE GENOMIC DNA]</scope>
    <source>
        <strain evidence="2">cv. 9930</strain>
    </source>
</reference>
<organism evidence="1 2">
    <name type="scientific">Cucumis sativus</name>
    <name type="common">Cucumber</name>
    <dbReference type="NCBI Taxonomy" id="3659"/>
    <lineage>
        <taxon>Eukaryota</taxon>
        <taxon>Viridiplantae</taxon>
        <taxon>Streptophyta</taxon>
        <taxon>Embryophyta</taxon>
        <taxon>Tracheophyta</taxon>
        <taxon>Spermatophyta</taxon>
        <taxon>Magnoliopsida</taxon>
        <taxon>eudicotyledons</taxon>
        <taxon>Gunneridae</taxon>
        <taxon>Pentapetalae</taxon>
        <taxon>rosids</taxon>
        <taxon>fabids</taxon>
        <taxon>Cucurbitales</taxon>
        <taxon>Cucurbitaceae</taxon>
        <taxon>Benincaseae</taxon>
        <taxon>Cucumis</taxon>
    </lineage>
</organism>
<evidence type="ECO:0000313" key="2">
    <source>
        <dbReference type="Proteomes" id="UP000029981"/>
    </source>
</evidence>
<proteinExistence type="predicted"/>
<name>A0A0A0KU75_CUCSA</name>
<keyword evidence="2" id="KW-1185">Reference proteome</keyword>